<evidence type="ECO:0000256" key="1">
    <source>
        <dbReference type="SAM" id="Phobius"/>
    </source>
</evidence>
<comment type="caution">
    <text evidence="2">The sequence shown here is derived from an EMBL/GenBank/DDBJ whole genome shotgun (WGS) entry which is preliminary data.</text>
</comment>
<proteinExistence type="predicted"/>
<accession>A0ABT1J2W3</accession>
<keyword evidence="1" id="KW-0472">Membrane</keyword>
<feature type="transmembrane region" description="Helical" evidence="1">
    <location>
        <begin position="12"/>
        <end position="32"/>
    </location>
</feature>
<dbReference type="RefSeq" id="WP_253800330.1">
    <property type="nucleotide sequence ID" value="NZ_BAAAUB010000002.1"/>
</dbReference>
<keyword evidence="3" id="KW-1185">Reference proteome</keyword>
<dbReference type="Proteomes" id="UP001206483">
    <property type="component" value="Unassembled WGS sequence"/>
</dbReference>
<evidence type="ECO:0000313" key="2">
    <source>
        <dbReference type="EMBL" id="MCP2311757.1"/>
    </source>
</evidence>
<evidence type="ECO:0000313" key="3">
    <source>
        <dbReference type="Proteomes" id="UP001206483"/>
    </source>
</evidence>
<feature type="transmembrane region" description="Helical" evidence="1">
    <location>
        <begin position="118"/>
        <end position="140"/>
    </location>
</feature>
<gene>
    <name evidence="2" type="ORF">FHR36_004920</name>
</gene>
<reference evidence="2 3" key="1">
    <citation type="submission" date="2022-06" db="EMBL/GenBank/DDBJ databases">
        <title>Sequencing the genomes of 1000 actinobacteria strains.</title>
        <authorList>
            <person name="Klenk H.-P."/>
        </authorList>
    </citation>
    <scope>NUCLEOTIDE SEQUENCE [LARGE SCALE GENOMIC DNA]</scope>
    <source>
        <strain evidence="2 3">DSM 41656</strain>
    </source>
</reference>
<dbReference type="EMBL" id="JAMZDX010000004">
    <property type="protein sequence ID" value="MCP2311757.1"/>
    <property type="molecule type" value="Genomic_DNA"/>
</dbReference>
<sequence>MTHLLTLEGQLRLVGAALIAMGALHIVLPRFIGWPSDLAGTTLLTRQVSYVHLFFIALTCVLLGLLPLLLAPDLLAGGRLGTALLAGQTLFWGTRWLFEFTVFSPKLWRGDRLRTAAHVALSVLWTWVTAVFTCALVAMLRR</sequence>
<organism evidence="2 3">
    <name type="scientific">Kitasatospora paracochleata</name>
    <dbReference type="NCBI Taxonomy" id="58354"/>
    <lineage>
        <taxon>Bacteria</taxon>
        <taxon>Bacillati</taxon>
        <taxon>Actinomycetota</taxon>
        <taxon>Actinomycetes</taxon>
        <taxon>Kitasatosporales</taxon>
        <taxon>Streptomycetaceae</taxon>
        <taxon>Kitasatospora</taxon>
    </lineage>
</organism>
<protein>
    <submittedName>
        <fullName evidence="2">Uncharacterized protein</fullName>
    </submittedName>
</protein>
<keyword evidence="1" id="KW-0812">Transmembrane</keyword>
<feature type="transmembrane region" description="Helical" evidence="1">
    <location>
        <begin position="52"/>
        <end position="71"/>
    </location>
</feature>
<name>A0ABT1J2W3_9ACTN</name>
<feature type="transmembrane region" description="Helical" evidence="1">
    <location>
        <begin position="80"/>
        <end position="98"/>
    </location>
</feature>
<keyword evidence="1" id="KW-1133">Transmembrane helix</keyword>